<dbReference type="Proteomes" id="UP001066276">
    <property type="component" value="Chromosome 2_1"/>
</dbReference>
<feature type="region of interest" description="Disordered" evidence="1">
    <location>
        <begin position="121"/>
        <end position="165"/>
    </location>
</feature>
<name>A0AAV7VBA9_PLEWA</name>
<feature type="region of interest" description="Disordered" evidence="1">
    <location>
        <begin position="188"/>
        <end position="223"/>
    </location>
</feature>
<protein>
    <submittedName>
        <fullName evidence="2">Uncharacterized protein</fullName>
    </submittedName>
</protein>
<evidence type="ECO:0000313" key="3">
    <source>
        <dbReference type="Proteomes" id="UP001066276"/>
    </source>
</evidence>
<reference evidence="2" key="1">
    <citation type="journal article" date="2022" name="bioRxiv">
        <title>Sequencing and chromosome-scale assembly of the giantPleurodeles waltlgenome.</title>
        <authorList>
            <person name="Brown T."/>
            <person name="Elewa A."/>
            <person name="Iarovenko S."/>
            <person name="Subramanian E."/>
            <person name="Araus A.J."/>
            <person name="Petzold A."/>
            <person name="Susuki M."/>
            <person name="Suzuki K.-i.T."/>
            <person name="Hayashi T."/>
            <person name="Toyoda A."/>
            <person name="Oliveira C."/>
            <person name="Osipova E."/>
            <person name="Leigh N.D."/>
            <person name="Simon A."/>
            <person name="Yun M.H."/>
        </authorList>
    </citation>
    <scope>NUCLEOTIDE SEQUENCE</scope>
    <source>
        <strain evidence="2">20211129_DDA</strain>
        <tissue evidence="2">Liver</tissue>
    </source>
</reference>
<organism evidence="2 3">
    <name type="scientific">Pleurodeles waltl</name>
    <name type="common">Iberian ribbed newt</name>
    <dbReference type="NCBI Taxonomy" id="8319"/>
    <lineage>
        <taxon>Eukaryota</taxon>
        <taxon>Metazoa</taxon>
        <taxon>Chordata</taxon>
        <taxon>Craniata</taxon>
        <taxon>Vertebrata</taxon>
        <taxon>Euteleostomi</taxon>
        <taxon>Amphibia</taxon>
        <taxon>Batrachia</taxon>
        <taxon>Caudata</taxon>
        <taxon>Salamandroidea</taxon>
        <taxon>Salamandridae</taxon>
        <taxon>Pleurodelinae</taxon>
        <taxon>Pleurodeles</taxon>
    </lineage>
</organism>
<feature type="compositionally biased region" description="Basic residues" evidence="1">
    <location>
        <begin position="191"/>
        <end position="203"/>
    </location>
</feature>
<proteinExistence type="predicted"/>
<keyword evidence="3" id="KW-1185">Reference proteome</keyword>
<feature type="region of interest" description="Disordered" evidence="1">
    <location>
        <begin position="265"/>
        <end position="291"/>
    </location>
</feature>
<dbReference type="AlphaFoldDB" id="A0AAV7VBA9"/>
<comment type="caution">
    <text evidence="2">The sequence shown here is derived from an EMBL/GenBank/DDBJ whole genome shotgun (WGS) entry which is preliminary data.</text>
</comment>
<evidence type="ECO:0000256" key="1">
    <source>
        <dbReference type="SAM" id="MobiDB-lite"/>
    </source>
</evidence>
<evidence type="ECO:0000313" key="2">
    <source>
        <dbReference type="EMBL" id="KAJ1198042.1"/>
    </source>
</evidence>
<accession>A0AAV7VBA9</accession>
<sequence>MSAPSVPSRIPRRQMLFLRLLSSRSVSLLRRCRSSWSLLAQEAAWAYTVITRWSSSEICDWKPAISRRIDLVSAVSATMALSIPSSVRPTADISCSIRSIDASCVSSAMLVSAMAQCTTRPQVQGHQSPARLGGDAVGDGGGAQQHPLPSGSKEEGGASPAPSLSSFPGCGLPAADLCPVLRSPQVQRRVVTARRGRRVRHRPLNASSGGCSSEGRGRKASYRESPGGASLRCGPACHLRPRLVFLPQASDPCSALPTVHQGRVPLLRSGRRPPTASGPSHMLRHCPGGLR</sequence>
<gene>
    <name evidence="2" type="ORF">NDU88_001886</name>
</gene>
<dbReference type="EMBL" id="JANPWB010000003">
    <property type="protein sequence ID" value="KAJ1198042.1"/>
    <property type="molecule type" value="Genomic_DNA"/>
</dbReference>